<evidence type="ECO:0000256" key="3">
    <source>
        <dbReference type="ARBA" id="ARBA00022729"/>
    </source>
</evidence>
<evidence type="ECO:0000256" key="6">
    <source>
        <dbReference type="ARBA" id="ARBA00023157"/>
    </source>
</evidence>
<evidence type="ECO:0000313" key="11">
    <source>
        <dbReference type="Proteomes" id="UP001293593"/>
    </source>
</evidence>
<feature type="chain" id="PRO_5041962518" description="Peptidase A1 domain-containing protein" evidence="8">
    <location>
        <begin position="26"/>
        <end position="441"/>
    </location>
</feature>
<dbReference type="InterPro" id="IPR032861">
    <property type="entry name" value="TAXi_N"/>
</dbReference>
<dbReference type="GO" id="GO:0006508">
    <property type="term" value="P:proteolysis"/>
    <property type="evidence" value="ECO:0007669"/>
    <property type="project" value="UniProtKB-KW"/>
</dbReference>
<proteinExistence type="inferred from homology"/>
<accession>A0AAE1MRV0</accession>
<evidence type="ECO:0000256" key="4">
    <source>
        <dbReference type="ARBA" id="ARBA00022750"/>
    </source>
</evidence>
<keyword evidence="5" id="KW-0378">Hydrolase</keyword>
<dbReference type="Pfam" id="PF14541">
    <property type="entry name" value="TAXi_C"/>
    <property type="match status" value="1"/>
</dbReference>
<evidence type="ECO:0000256" key="5">
    <source>
        <dbReference type="ARBA" id="ARBA00022801"/>
    </source>
</evidence>
<keyword evidence="3 8" id="KW-0732">Signal</keyword>
<dbReference type="EMBL" id="JAWXYG010000004">
    <property type="protein sequence ID" value="KAK4274165.1"/>
    <property type="molecule type" value="Genomic_DNA"/>
</dbReference>
<comment type="caution">
    <text evidence="10">The sequence shown here is derived from an EMBL/GenBank/DDBJ whole genome shotgun (WGS) entry which is preliminary data.</text>
</comment>
<comment type="similarity">
    <text evidence="1">Belongs to the peptidase A1 family.</text>
</comment>
<name>A0AAE1MRV0_9FABA</name>
<evidence type="ECO:0000259" key="9">
    <source>
        <dbReference type="PROSITE" id="PS51767"/>
    </source>
</evidence>
<dbReference type="FunFam" id="2.40.70.10:FF:000040">
    <property type="entry name" value="aspartyl protease AED3"/>
    <property type="match status" value="1"/>
</dbReference>
<keyword evidence="7" id="KW-0325">Glycoprotein</keyword>
<dbReference type="FunFam" id="2.40.70.10:FF:000022">
    <property type="entry name" value="Aspartyl protease AED3"/>
    <property type="match status" value="1"/>
</dbReference>
<dbReference type="InterPro" id="IPR051708">
    <property type="entry name" value="Plant_Aspart_Prot_A1"/>
</dbReference>
<feature type="domain" description="Peptidase A1" evidence="9">
    <location>
        <begin position="102"/>
        <end position="436"/>
    </location>
</feature>
<dbReference type="GO" id="GO:0004190">
    <property type="term" value="F:aspartic-type endopeptidase activity"/>
    <property type="evidence" value="ECO:0007669"/>
    <property type="project" value="UniProtKB-KW"/>
</dbReference>
<gene>
    <name evidence="10" type="ORF">QN277_017436</name>
</gene>
<dbReference type="Gene3D" id="2.40.70.10">
    <property type="entry name" value="Acid Proteases"/>
    <property type="match status" value="2"/>
</dbReference>
<evidence type="ECO:0000256" key="7">
    <source>
        <dbReference type="ARBA" id="ARBA00023180"/>
    </source>
</evidence>
<dbReference type="Proteomes" id="UP001293593">
    <property type="component" value="Unassembled WGS sequence"/>
</dbReference>
<dbReference type="Pfam" id="PF14543">
    <property type="entry name" value="TAXi_N"/>
    <property type="match status" value="1"/>
</dbReference>
<dbReference type="SUPFAM" id="SSF50630">
    <property type="entry name" value="Acid proteases"/>
    <property type="match status" value="1"/>
</dbReference>
<evidence type="ECO:0000256" key="8">
    <source>
        <dbReference type="SAM" id="SignalP"/>
    </source>
</evidence>
<dbReference type="AlphaFoldDB" id="A0AAE1MRV0"/>
<dbReference type="PANTHER" id="PTHR47967:SF15">
    <property type="entry name" value="ASPARTYL PROTEASE AED3"/>
    <property type="match status" value="1"/>
</dbReference>
<dbReference type="PANTHER" id="PTHR47967">
    <property type="entry name" value="OS07G0603500 PROTEIN-RELATED"/>
    <property type="match status" value="1"/>
</dbReference>
<protein>
    <recommendedName>
        <fullName evidence="9">Peptidase A1 domain-containing protein</fullName>
    </recommendedName>
</protein>
<reference evidence="10" key="1">
    <citation type="submission" date="2023-10" db="EMBL/GenBank/DDBJ databases">
        <title>Chromosome-level genome of the transformable northern wattle, Acacia crassicarpa.</title>
        <authorList>
            <person name="Massaro I."/>
            <person name="Sinha N.R."/>
            <person name="Poethig S."/>
            <person name="Leichty A.R."/>
        </authorList>
    </citation>
    <scope>NUCLEOTIDE SEQUENCE</scope>
    <source>
        <strain evidence="10">Acra3RX</strain>
        <tissue evidence="10">Leaf</tissue>
    </source>
</reference>
<sequence length="441" mass="47494">MDLKFLPSFLLLSAIIHILTITTIASDLCASEPFHFDVTLIPIYSKCSPIKLPNTTDSLFNTVMVMASTDSQRLSYLSSLLAKKRSTFAPVASGQALNIGNYVVRAKLGTPGQLMFMVLDTSNDKAWVPCTGCTGCSAVTFSPKASTTFRSLDCSVPQCSQVRGFSCPGTISDPCSFNHSYAGSSFSATLVQDSLRLGSDVIPNYAFGCVNNVNGSSIPSQGLLGLGRGPVSLFSQVGALYSGVFSYCLPSFRSHFFSGSLKLGPKGQPKRIRTTPLLRNPRRPSLYYVNLTGISVGRVLVRLPSELLSFNPYTGAGTIIDSGTVITRFVGPVYNAIRDEFRKQVRGPFTSLGAFDTCFEKTYETVAPIITFQFSGLDLVLPLENSLIHSSSTSLACLATAASPNNVNSVLNVIANLQQQNLRILFDTVNNKVGIARELCN</sequence>
<dbReference type="PROSITE" id="PS51767">
    <property type="entry name" value="PEPTIDASE_A1"/>
    <property type="match status" value="1"/>
</dbReference>
<dbReference type="InterPro" id="IPR033121">
    <property type="entry name" value="PEPTIDASE_A1"/>
</dbReference>
<keyword evidence="6" id="KW-1015">Disulfide bond</keyword>
<evidence type="ECO:0000256" key="1">
    <source>
        <dbReference type="ARBA" id="ARBA00007447"/>
    </source>
</evidence>
<organism evidence="10 11">
    <name type="scientific">Acacia crassicarpa</name>
    <name type="common">northern wattle</name>
    <dbReference type="NCBI Taxonomy" id="499986"/>
    <lineage>
        <taxon>Eukaryota</taxon>
        <taxon>Viridiplantae</taxon>
        <taxon>Streptophyta</taxon>
        <taxon>Embryophyta</taxon>
        <taxon>Tracheophyta</taxon>
        <taxon>Spermatophyta</taxon>
        <taxon>Magnoliopsida</taxon>
        <taxon>eudicotyledons</taxon>
        <taxon>Gunneridae</taxon>
        <taxon>Pentapetalae</taxon>
        <taxon>rosids</taxon>
        <taxon>fabids</taxon>
        <taxon>Fabales</taxon>
        <taxon>Fabaceae</taxon>
        <taxon>Caesalpinioideae</taxon>
        <taxon>mimosoid clade</taxon>
        <taxon>Acacieae</taxon>
        <taxon>Acacia</taxon>
    </lineage>
</organism>
<keyword evidence="11" id="KW-1185">Reference proteome</keyword>
<evidence type="ECO:0000256" key="2">
    <source>
        <dbReference type="ARBA" id="ARBA00022670"/>
    </source>
</evidence>
<feature type="signal peptide" evidence="8">
    <location>
        <begin position="1"/>
        <end position="25"/>
    </location>
</feature>
<keyword evidence="4" id="KW-0064">Aspartyl protease</keyword>
<evidence type="ECO:0000313" key="10">
    <source>
        <dbReference type="EMBL" id="KAK4274165.1"/>
    </source>
</evidence>
<keyword evidence="2" id="KW-0645">Protease</keyword>
<dbReference type="InterPro" id="IPR032799">
    <property type="entry name" value="TAXi_C"/>
</dbReference>
<dbReference type="InterPro" id="IPR021109">
    <property type="entry name" value="Peptidase_aspartic_dom_sf"/>
</dbReference>